<dbReference type="PROSITE" id="PS50977">
    <property type="entry name" value="HTH_TETR_2"/>
    <property type="match status" value="1"/>
</dbReference>
<dbReference type="SUPFAM" id="SSF46689">
    <property type="entry name" value="Homeodomain-like"/>
    <property type="match status" value="1"/>
</dbReference>
<protein>
    <submittedName>
        <fullName evidence="4">TetR/AcrR family transcriptional regulator</fullName>
    </submittedName>
</protein>
<dbReference type="Proteomes" id="UP001500416">
    <property type="component" value="Unassembled WGS sequence"/>
</dbReference>
<dbReference type="InterPro" id="IPR009057">
    <property type="entry name" value="Homeodomain-like_sf"/>
</dbReference>
<dbReference type="SUPFAM" id="SSF48498">
    <property type="entry name" value="Tetracyclin repressor-like, C-terminal domain"/>
    <property type="match status" value="1"/>
</dbReference>
<proteinExistence type="predicted"/>
<dbReference type="PANTHER" id="PTHR30055">
    <property type="entry name" value="HTH-TYPE TRANSCRIPTIONAL REGULATOR RUTR"/>
    <property type="match status" value="1"/>
</dbReference>
<feature type="DNA-binding region" description="H-T-H motif" evidence="2">
    <location>
        <begin position="28"/>
        <end position="47"/>
    </location>
</feature>
<keyword evidence="1 2" id="KW-0238">DNA-binding</keyword>
<comment type="caution">
    <text evidence="4">The sequence shown here is derived from an EMBL/GenBank/DDBJ whole genome shotgun (WGS) entry which is preliminary data.</text>
</comment>
<dbReference type="Gene3D" id="1.10.10.60">
    <property type="entry name" value="Homeodomain-like"/>
    <property type="match status" value="1"/>
</dbReference>
<evidence type="ECO:0000313" key="4">
    <source>
        <dbReference type="EMBL" id="GAA0217344.1"/>
    </source>
</evidence>
<keyword evidence="5" id="KW-1185">Reference proteome</keyword>
<evidence type="ECO:0000256" key="2">
    <source>
        <dbReference type="PROSITE-ProRule" id="PRU00335"/>
    </source>
</evidence>
<reference evidence="4 5" key="1">
    <citation type="journal article" date="2019" name="Int. J. Syst. Evol. Microbiol.">
        <title>The Global Catalogue of Microorganisms (GCM) 10K type strain sequencing project: providing services to taxonomists for standard genome sequencing and annotation.</title>
        <authorList>
            <consortium name="The Broad Institute Genomics Platform"/>
            <consortium name="The Broad Institute Genome Sequencing Center for Infectious Disease"/>
            <person name="Wu L."/>
            <person name="Ma J."/>
        </authorList>
    </citation>
    <scope>NUCLEOTIDE SEQUENCE [LARGE SCALE GENOMIC DNA]</scope>
    <source>
        <strain evidence="4 5">JCM 3380</strain>
    </source>
</reference>
<name>A0ABN0TBB9_9PSEU</name>
<gene>
    <name evidence="4" type="ORF">GCM10010492_13980</name>
</gene>
<dbReference type="Pfam" id="PF00440">
    <property type="entry name" value="TetR_N"/>
    <property type="match status" value="1"/>
</dbReference>
<dbReference type="EMBL" id="BAAABU010000002">
    <property type="protein sequence ID" value="GAA0217344.1"/>
    <property type="molecule type" value="Genomic_DNA"/>
</dbReference>
<dbReference type="Gene3D" id="1.10.357.10">
    <property type="entry name" value="Tetracycline Repressor, domain 2"/>
    <property type="match status" value="1"/>
</dbReference>
<dbReference type="InterPro" id="IPR050109">
    <property type="entry name" value="HTH-type_TetR-like_transc_reg"/>
</dbReference>
<feature type="domain" description="HTH tetR-type" evidence="3">
    <location>
        <begin position="5"/>
        <end position="65"/>
    </location>
</feature>
<dbReference type="RefSeq" id="WP_343932787.1">
    <property type="nucleotide sequence ID" value="NZ_BAAABU010000002.1"/>
</dbReference>
<sequence>MTSQRHSDDALLDAARDCVVEVGVRRTTLTDIAKRAGVSRMTLYRRFPDVRTLVRALMTREFTALLARVEDPGGTARERLVGRAIAGIRLLAADPLMRRVLDLDAELMLPYLVQRLGSTQRLIEAFLLGEVEAGHADGSIRPGDPRAQARLVLLTTQSMVLSVRPATTDLDFDALLAELAAFLNAALS</sequence>
<evidence type="ECO:0000313" key="5">
    <source>
        <dbReference type="Proteomes" id="UP001500416"/>
    </source>
</evidence>
<dbReference type="PANTHER" id="PTHR30055:SF153">
    <property type="entry name" value="HTH-TYPE TRANSCRIPTIONAL REPRESSOR RV3405C"/>
    <property type="match status" value="1"/>
</dbReference>
<evidence type="ECO:0000259" key="3">
    <source>
        <dbReference type="PROSITE" id="PS50977"/>
    </source>
</evidence>
<dbReference type="InterPro" id="IPR036271">
    <property type="entry name" value="Tet_transcr_reg_TetR-rel_C_sf"/>
</dbReference>
<organism evidence="4 5">
    <name type="scientific">Saccharothrix mutabilis subsp. mutabilis</name>
    <dbReference type="NCBI Taxonomy" id="66855"/>
    <lineage>
        <taxon>Bacteria</taxon>
        <taxon>Bacillati</taxon>
        <taxon>Actinomycetota</taxon>
        <taxon>Actinomycetes</taxon>
        <taxon>Pseudonocardiales</taxon>
        <taxon>Pseudonocardiaceae</taxon>
        <taxon>Saccharothrix</taxon>
    </lineage>
</organism>
<evidence type="ECO:0000256" key="1">
    <source>
        <dbReference type="ARBA" id="ARBA00023125"/>
    </source>
</evidence>
<dbReference type="PRINTS" id="PR00455">
    <property type="entry name" value="HTHTETR"/>
</dbReference>
<accession>A0ABN0TBB9</accession>
<dbReference type="InterPro" id="IPR001647">
    <property type="entry name" value="HTH_TetR"/>
</dbReference>